<dbReference type="EMBL" id="FNKP01000003">
    <property type="protein sequence ID" value="SDR50462.1"/>
    <property type="molecule type" value="Genomic_DNA"/>
</dbReference>
<dbReference type="PANTHER" id="PTHR34583">
    <property type="entry name" value="ANTIPORTER SUBUNIT MNHC2-RELATED"/>
    <property type="match status" value="1"/>
</dbReference>
<feature type="transmembrane region" description="Helical" evidence="7">
    <location>
        <begin position="39"/>
        <end position="64"/>
    </location>
</feature>
<evidence type="ECO:0000256" key="7">
    <source>
        <dbReference type="SAM" id="Phobius"/>
    </source>
</evidence>
<dbReference type="Pfam" id="PF00420">
    <property type="entry name" value="Oxidored_q2"/>
    <property type="match status" value="1"/>
</dbReference>
<dbReference type="InterPro" id="IPR039428">
    <property type="entry name" value="NUOK/Mnh_C1-like"/>
</dbReference>
<keyword evidence="9" id="KW-1185">Reference proteome</keyword>
<evidence type="ECO:0000256" key="6">
    <source>
        <dbReference type="ARBA" id="ARBA00023136"/>
    </source>
</evidence>
<evidence type="ECO:0000256" key="2">
    <source>
        <dbReference type="ARBA" id="ARBA00010388"/>
    </source>
</evidence>
<evidence type="ECO:0000313" key="9">
    <source>
        <dbReference type="Proteomes" id="UP000183487"/>
    </source>
</evidence>
<keyword evidence="6 7" id="KW-0472">Membrane</keyword>
<evidence type="ECO:0000256" key="1">
    <source>
        <dbReference type="ARBA" id="ARBA00004651"/>
    </source>
</evidence>
<dbReference type="GO" id="GO:0005886">
    <property type="term" value="C:plasma membrane"/>
    <property type="evidence" value="ECO:0007669"/>
    <property type="project" value="UniProtKB-SubCell"/>
</dbReference>
<feature type="transmembrane region" description="Helical" evidence="7">
    <location>
        <begin position="84"/>
        <end position="105"/>
    </location>
</feature>
<sequence length="124" mass="13047">MTTGLPVSTILLITGFCLSLIGLWGMLTQRNILRIIIGFAVIDTGLHIVMVATGYITGGTAPIIDSALSKADAARRAIDPIPSALVVTAIVIGLSVTAVMLSFAIRLYAAKKTLSIDAFSESKW</sequence>
<organism evidence="8 9">
    <name type="scientific">Paraburkholderia fungorum</name>
    <dbReference type="NCBI Taxonomy" id="134537"/>
    <lineage>
        <taxon>Bacteria</taxon>
        <taxon>Pseudomonadati</taxon>
        <taxon>Pseudomonadota</taxon>
        <taxon>Betaproteobacteria</taxon>
        <taxon>Burkholderiales</taxon>
        <taxon>Burkholderiaceae</taxon>
        <taxon>Paraburkholderia</taxon>
    </lineage>
</organism>
<evidence type="ECO:0000256" key="5">
    <source>
        <dbReference type="ARBA" id="ARBA00022989"/>
    </source>
</evidence>
<proteinExistence type="inferred from homology"/>
<reference evidence="9" key="1">
    <citation type="submission" date="2016-10" db="EMBL/GenBank/DDBJ databases">
        <authorList>
            <person name="Varghese N."/>
        </authorList>
    </citation>
    <scope>NUCLEOTIDE SEQUENCE [LARGE SCALE GENOMIC DNA]</scope>
    <source>
        <strain evidence="9">GAS106B</strain>
    </source>
</reference>
<evidence type="ECO:0000256" key="3">
    <source>
        <dbReference type="ARBA" id="ARBA00022475"/>
    </source>
</evidence>
<comment type="subcellular location">
    <subcellularLocation>
        <location evidence="1">Cell membrane</location>
        <topology evidence="1">Multi-pass membrane protein</topology>
    </subcellularLocation>
</comment>
<dbReference type="PANTHER" id="PTHR34583:SF2">
    <property type="entry name" value="ANTIPORTER SUBUNIT MNHC2-RELATED"/>
    <property type="match status" value="1"/>
</dbReference>
<dbReference type="Gene3D" id="1.10.287.3510">
    <property type="match status" value="1"/>
</dbReference>
<keyword evidence="4 7" id="KW-0812">Transmembrane</keyword>
<dbReference type="AlphaFoldDB" id="A0A1H1JKJ1"/>
<feature type="transmembrane region" description="Helical" evidence="7">
    <location>
        <begin position="6"/>
        <end position="27"/>
    </location>
</feature>
<keyword evidence="5 7" id="KW-1133">Transmembrane helix</keyword>
<evidence type="ECO:0000313" key="8">
    <source>
        <dbReference type="EMBL" id="SDR50462.1"/>
    </source>
</evidence>
<gene>
    <name evidence="8" type="ORF">SAMN05443245_6672</name>
</gene>
<dbReference type="OrthoDB" id="9799219at2"/>
<dbReference type="RefSeq" id="WP_074771907.1">
    <property type="nucleotide sequence ID" value="NZ_FNKP01000003.1"/>
</dbReference>
<dbReference type="Proteomes" id="UP000183487">
    <property type="component" value="Unassembled WGS sequence"/>
</dbReference>
<accession>A0A1H1JKJ1</accession>
<comment type="similarity">
    <text evidence="2">Belongs to the CPA3 antiporters (TC 2.A.63) subunit C family.</text>
</comment>
<evidence type="ECO:0000256" key="4">
    <source>
        <dbReference type="ARBA" id="ARBA00022692"/>
    </source>
</evidence>
<keyword evidence="3" id="KW-1003">Cell membrane</keyword>
<name>A0A1H1JKJ1_9BURK</name>
<protein>
    <submittedName>
        <fullName evidence="8">Membrane bound protein complex subunit mbxG</fullName>
    </submittedName>
</protein>
<dbReference type="InterPro" id="IPR050601">
    <property type="entry name" value="CPA3_antiporter_subunitC"/>
</dbReference>